<dbReference type="Proteomes" id="UP001501758">
    <property type="component" value="Unassembled WGS sequence"/>
</dbReference>
<name>A0ABP3TW28_9FLAO</name>
<dbReference type="RefSeq" id="WP_343911988.1">
    <property type="nucleotide sequence ID" value="NZ_BAAAGE010000002.1"/>
</dbReference>
<keyword evidence="2" id="KW-1185">Reference proteome</keyword>
<accession>A0ABP3TW28</accession>
<reference evidence="2" key="1">
    <citation type="journal article" date="2019" name="Int. J. Syst. Evol. Microbiol.">
        <title>The Global Catalogue of Microorganisms (GCM) 10K type strain sequencing project: providing services to taxonomists for standard genome sequencing and annotation.</title>
        <authorList>
            <consortium name="The Broad Institute Genomics Platform"/>
            <consortium name="The Broad Institute Genome Sequencing Center for Infectious Disease"/>
            <person name="Wu L."/>
            <person name="Ma J."/>
        </authorList>
    </citation>
    <scope>NUCLEOTIDE SEQUENCE [LARGE SCALE GENOMIC DNA]</scope>
    <source>
        <strain evidence="2">JCM 15974</strain>
    </source>
</reference>
<protein>
    <recommendedName>
        <fullName evidence="3">Natural product</fullName>
    </recommendedName>
</protein>
<evidence type="ECO:0008006" key="3">
    <source>
        <dbReference type="Google" id="ProtNLM"/>
    </source>
</evidence>
<evidence type="ECO:0000313" key="1">
    <source>
        <dbReference type="EMBL" id="GAA0719115.1"/>
    </source>
</evidence>
<organism evidence="1 2">
    <name type="scientific">Aquimarina litoralis</name>
    <dbReference type="NCBI Taxonomy" id="584605"/>
    <lineage>
        <taxon>Bacteria</taxon>
        <taxon>Pseudomonadati</taxon>
        <taxon>Bacteroidota</taxon>
        <taxon>Flavobacteriia</taxon>
        <taxon>Flavobacteriales</taxon>
        <taxon>Flavobacteriaceae</taxon>
        <taxon>Aquimarina</taxon>
    </lineage>
</organism>
<sequence length="70" mass="7660">MKKGKSKRLSLDKIKIAQLNHIQNIKGGFNPNTATNISTIIDNNTTTSKNCELTSLSTKTVPVSNTRNCI</sequence>
<comment type="caution">
    <text evidence="1">The sequence shown here is derived from an EMBL/GenBank/DDBJ whole genome shotgun (WGS) entry which is preliminary data.</text>
</comment>
<proteinExistence type="predicted"/>
<dbReference type="EMBL" id="BAAAGE010000002">
    <property type="protein sequence ID" value="GAA0719115.1"/>
    <property type="molecule type" value="Genomic_DNA"/>
</dbReference>
<evidence type="ECO:0000313" key="2">
    <source>
        <dbReference type="Proteomes" id="UP001501758"/>
    </source>
</evidence>
<gene>
    <name evidence="1" type="ORF">GCM10009430_17810</name>
</gene>